<name>A0ABR1YW38_9PEZI</name>
<proteinExistence type="predicted"/>
<sequence>MGKSNTSGDGQPSKSSVNARKSRAGPSASGTRVYKFSSLWANKCLRCGSHVHGDWTHCRRPCYFCAREDHIGSGCPQQSASFYKIKRAVPPISPQDMRRLECACEQANAGLLTSDEDDDGDDDGRPHTNGSDTSDEADTPSTPSSQSSGSTSSMHLLDVQTAQCKADENERLSTALGRTYAEINDLKNRLSVAEHPPNSREVHLANDNADLRQRLEVAIRCEAANENGCQIAERRNRELQARIERMNAELLEAQRQKHSAEERFNSEFVNWQAQRANLESENRSLQCLHHQTLEGHDWMLQRMRELDNECHRQKEEIAMLRMGGAQYMHQQ</sequence>
<feature type="region of interest" description="Disordered" evidence="2">
    <location>
        <begin position="112"/>
        <end position="153"/>
    </location>
</feature>
<keyword evidence="1" id="KW-0175">Coiled coil</keyword>
<organism evidence="3 4">
    <name type="scientific">Phyllosticta capitalensis</name>
    <dbReference type="NCBI Taxonomy" id="121624"/>
    <lineage>
        <taxon>Eukaryota</taxon>
        <taxon>Fungi</taxon>
        <taxon>Dikarya</taxon>
        <taxon>Ascomycota</taxon>
        <taxon>Pezizomycotina</taxon>
        <taxon>Dothideomycetes</taxon>
        <taxon>Dothideomycetes incertae sedis</taxon>
        <taxon>Botryosphaeriales</taxon>
        <taxon>Phyllostictaceae</taxon>
        <taxon>Phyllosticta</taxon>
    </lineage>
</organism>
<feature type="compositionally biased region" description="Polar residues" evidence="2">
    <location>
        <begin position="1"/>
        <end position="19"/>
    </location>
</feature>
<protein>
    <recommendedName>
        <fullName evidence="5">CCHC-type domain-containing protein</fullName>
    </recommendedName>
</protein>
<evidence type="ECO:0000313" key="4">
    <source>
        <dbReference type="Proteomes" id="UP001492380"/>
    </source>
</evidence>
<evidence type="ECO:0000313" key="3">
    <source>
        <dbReference type="EMBL" id="KAK8240431.1"/>
    </source>
</evidence>
<dbReference type="EMBL" id="JBBWRZ010000003">
    <property type="protein sequence ID" value="KAK8240431.1"/>
    <property type="molecule type" value="Genomic_DNA"/>
</dbReference>
<accession>A0ABR1YW38</accession>
<feature type="coiled-coil region" evidence="1">
    <location>
        <begin position="229"/>
        <end position="281"/>
    </location>
</feature>
<evidence type="ECO:0008006" key="5">
    <source>
        <dbReference type="Google" id="ProtNLM"/>
    </source>
</evidence>
<feature type="region of interest" description="Disordered" evidence="2">
    <location>
        <begin position="1"/>
        <end position="30"/>
    </location>
</feature>
<reference evidence="3 4" key="1">
    <citation type="submission" date="2024-04" db="EMBL/GenBank/DDBJ databases">
        <title>Phyllosticta paracitricarpa is synonymous to the EU quarantine fungus P. citricarpa based on phylogenomic analyses.</title>
        <authorList>
            <consortium name="Lawrence Berkeley National Laboratory"/>
            <person name="Van Ingen-Buijs V.A."/>
            <person name="Van Westerhoven A.C."/>
            <person name="Haridas S."/>
            <person name="Skiadas P."/>
            <person name="Martin F."/>
            <person name="Groenewald J.Z."/>
            <person name="Crous P.W."/>
            <person name="Seidl M.F."/>
        </authorList>
    </citation>
    <scope>NUCLEOTIDE SEQUENCE [LARGE SCALE GENOMIC DNA]</scope>
    <source>
        <strain evidence="3 4">CBS 123374</strain>
    </source>
</reference>
<evidence type="ECO:0000256" key="2">
    <source>
        <dbReference type="SAM" id="MobiDB-lite"/>
    </source>
</evidence>
<feature type="compositionally biased region" description="Low complexity" evidence="2">
    <location>
        <begin position="139"/>
        <end position="153"/>
    </location>
</feature>
<keyword evidence="4" id="KW-1185">Reference proteome</keyword>
<comment type="caution">
    <text evidence="3">The sequence shown here is derived from an EMBL/GenBank/DDBJ whole genome shotgun (WGS) entry which is preliminary data.</text>
</comment>
<evidence type="ECO:0000256" key="1">
    <source>
        <dbReference type="SAM" id="Coils"/>
    </source>
</evidence>
<gene>
    <name evidence="3" type="ORF">HDK90DRAFT_183911</name>
</gene>
<dbReference type="Proteomes" id="UP001492380">
    <property type="component" value="Unassembled WGS sequence"/>
</dbReference>